<name>X1W2L5_9ZZZZ</name>
<comment type="caution">
    <text evidence="1">The sequence shown here is derived from an EMBL/GenBank/DDBJ whole genome shotgun (WGS) entry which is preliminary data.</text>
</comment>
<sequence>MKKGWLVQFYEISLDEAIDKSIDHQINTIDDRRPELYSKLVQPTNTLPIYSIMKKKTGFKNPNPLTAVVQIKFEDNFKKYLQKIELFINNLLEQEANIIIFPECDF</sequence>
<dbReference type="SUPFAM" id="SSF56317">
    <property type="entry name" value="Carbon-nitrogen hydrolase"/>
    <property type="match status" value="1"/>
</dbReference>
<evidence type="ECO:0000313" key="1">
    <source>
        <dbReference type="EMBL" id="GAJ23915.1"/>
    </source>
</evidence>
<dbReference type="InterPro" id="IPR036526">
    <property type="entry name" value="C-N_Hydrolase_sf"/>
</dbReference>
<dbReference type="AlphaFoldDB" id="X1W2L5"/>
<accession>X1W2L5</accession>
<gene>
    <name evidence="1" type="ORF">S12H4_60655</name>
</gene>
<proteinExistence type="predicted"/>
<reference evidence="1" key="1">
    <citation type="journal article" date="2014" name="Front. Microbiol.">
        <title>High frequency of phylogenetically diverse reductive dehalogenase-homologous genes in deep subseafloor sedimentary metagenomes.</title>
        <authorList>
            <person name="Kawai M."/>
            <person name="Futagami T."/>
            <person name="Toyoda A."/>
            <person name="Takaki Y."/>
            <person name="Nishi S."/>
            <person name="Hori S."/>
            <person name="Arai W."/>
            <person name="Tsubouchi T."/>
            <person name="Morono Y."/>
            <person name="Uchiyama I."/>
            <person name="Ito T."/>
            <person name="Fujiyama A."/>
            <person name="Inagaki F."/>
            <person name="Takami H."/>
        </authorList>
    </citation>
    <scope>NUCLEOTIDE SEQUENCE</scope>
    <source>
        <strain evidence="1">Expedition CK06-06</strain>
    </source>
</reference>
<feature type="non-terminal residue" evidence="1">
    <location>
        <position position="106"/>
    </location>
</feature>
<dbReference type="EMBL" id="BARW01039981">
    <property type="protein sequence ID" value="GAJ23915.1"/>
    <property type="molecule type" value="Genomic_DNA"/>
</dbReference>
<organism evidence="1">
    <name type="scientific">marine sediment metagenome</name>
    <dbReference type="NCBI Taxonomy" id="412755"/>
    <lineage>
        <taxon>unclassified sequences</taxon>
        <taxon>metagenomes</taxon>
        <taxon>ecological metagenomes</taxon>
    </lineage>
</organism>
<evidence type="ECO:0008006" key="2">
    <source>
        <dbReference type="Google" id="ProtNLM"/>
    </source>
</evidence>
<protein>
    <recommendedName>
        <fullName evidence="2">CN hydrolase domain-containing protein</fullName>
    </recommendedName>
</protein>